<proteinExistence type="inferred from homology"/>
<keyword evidence="3" id="KW-0699">rRNA-binding</keyword>
<dbReference type="STRING" id="163.SAMN04487775_10432"/>
<keyword evidence="3" id="KW-0694">RNA-binding</keyword>
<dbReference type="Gene3D" id="6.10.250.3130">
    <property type="match status" value="1"/>
</dbReference>
<dbReference type="InterPro" id="IPR005290">
    <property type="entry name" value="Ribosomal_uS15_bac-type"/>
</dbReference>
<dbReference type="SUPFAM" id="SSF47060">
    <property type="entry name" value="S15/NS1 RNA-binding domain"/>
    <property type="match status" value="1"/>
</dbReference>
<keyword evidence="1 3" id="KW-0689">Ribosomal protein</keyword>
<comment type="function">
    <text evidence="3">Forms an intersubunit bridge (bridge B4) with the 23S rRNA of the 50S subunit in the ribosome.</text>
</comment>
<evidence type="ECO:0000313" key="5">
    <source>
        <dbReference type="EMBL" id="SEP72675.1"/>
    </source>
</evidence>
<dbReference type="OrthoDB" id="9799262at2"/>
<organism evidence="5 6">
    <name type="scientific">Treponema bryantii</name>
    <dbReference type="NCBI Taxonomy" id="163"/>
    <lineage>
        <taxon>Bacteria</taxon>
        <taxon>Pseudomonadati</taxon>
        <taxon>Spirochaetota</taxon>
        <taxon>Spirochaetia</taxon>
        <taxon>Spirochaetales</taxon>
        <taxon>Treponemataceae</taxon>
        <taxon>Treponema</taxon>
    </lineage>
</organism>
<dbReference type="NCBIfam" id="TIGR00952">
    <property type="entry name" value="S15_bact"/>
    <property type="match status" value="1"/>
</dbReference>
<dbReference type="SMART" id="SM01387">
    <property type="entry name" value="Ribosomal_S15"/>
    <property type="match status" value="1"/>
</dbReference>
<dbReference type="HAMAP" id="MF_01343_B">
    <property type="entry name" value="Ribosomal_uS15_B"/>
    <property type="match status" value="1"/>
</dbReference>
<name>A0A1H9A7R0_9SPIR</name>
<evidence type="ECO:0000256" key="4">
    <source>
        <dbReference type="RuleBase" id="RU003919"/>
    </source>
</evidence>
<dbReference type="PANTHER" id="PTHR23321:SF26">
    <property type="entry name" value="SMALL RIBOSOMAL SUBUNIT PROTEIN US15M"/>
    <property type="match status" value="1"/>
</dbReference>
<dbReference type="RefSeq" id="WP_074640118.1">
    <property type="nucleotide sequence ID" value="NZ_AP025286.1"/>
</dbReference>
<dbReference type="CDD" id="cd00353">
    <property type="entry name" value="Ribosomal_S15p_S13e"/>
    <property type="match status" value="1"/>
</dbReference>
<dbReference type="InterPro" id="IPR009068">
    <property type="entry name" value="uS15_NS1_RNA-bd_sf"/>
</dbReference>
<evidence type="ECO:0000256" key="3">
    <source>
        <dbReference type="HAMAP-Rule" id="MF_01343"/>
    </source>
</evidence>
<comment type="subunit">
    <text evidence="3">Part of the 30S ribosomal subunit. Forms a bridge to the 50S subunit in the 70S ribosome, contacting the 23S rRNA.</text>
</comment>
<dbReference type="AlphaFoldDB" id="A0A1H9A7R0"/>
<dbReference type="GO" id="GO:0022627">
    <property type="term" value="C:cytosolic small ribosomal subunit"/>
    <property type="evidence" value="ECO:0007669"/>
    <property type="project" value="TreeGrafter"/>
</dbReference>
<dbReference type="EMBL" id="FOFU01000001">
    <property type="protein sequence ID" value="SEP72675.1"/>
    <property type="molecule type" value="Genomic_DNA"/>
</dbReference>
<protein>
    <recommendedName>
        <fullName evidence="3">Small ribosomal subunit protein uS15</fullName>
    </recommendedName>
</protein>
<dbReference type="GO" id="GO:0003735">
    <property type="term" value="F:structural constituent of ribosome"/>
    <property type="evidence" value="ECO:0007669"/>
    <property type="project" value="InterPro"/>
</dbReference>
<accession>A0A1H9A7R0</accession>
<keyword evidence="2 3" id="KW-0687">Ribonucleoprotein</keyword>
<comment type="function">
    <text evidence="3">One of the primary rRNA binding proteins, it binds directly to 16S rRNA where it helps nucleate assembly of the platform of the 30S subunit by binding and bridging several RNA helices of the 16S rRNA.</text>
</comment>
<evidence type="ECO:0000256" key="1">
    <source>
        <dbReference type="ARBA" id="ARBA00022980"/>
    </source>
</evidence>
<dbReference type="Gene3D" id="1.10.287.10">
    <property type="entry name" value="S15/NS1, RNA-binding"/>
    <property type="match status" value="1"/>
</dbReference>
<dbReference type="eggNOG" id="COG0184">
    <property type="taxonomic scope" value="Bacteria"/>
</dbReference>
<sequence>MALTKEATSATVKKYGAKETDTGNVKVQIAIMTQRVQQLTEHNKQFPKDANAKRALLKVVGQRRKMLRYYERTDLEGYRAFIKELGLRK</sequence>
<reference evidence="5 6" key="1">
    <citation type="submission" date="2016-10" db="EMBL/GenBank/DDBJ databases">
        <authorList>
            <person name="de Groot N.N."/>
        </authorList>
    </citation>
    <scope>NUCLEOTIDE SEQUENCE [LARGE SCALE GENOMIC DNA]</scope>
    <source>
        <strain evidence="5 6">B25</strain>
    </source>
</reference>
<dbReference type="InterPro" id="IPR000589">
    <property type="entry name" value="Ribosomal_uS15"/>
</dbReference>
<dbReference type="PANTHER" id="PTHR23321">
    <property type="entry name" value="RIBOSOMAL PROTEIN S15, BACTERIAL AND ORGANELLAR"/>
    <property type="match status" value="1"/>
</dbReference>
<evidence type="ECO:0000313" key="6">
    <source>
        <dbReference type="Proteomes" id="UP000182360"/>
    </source>
</evidence>
<evidence type="ECO:0000256" key="2">
    <source>
        <dbReference type="ARBA" id="ARBA00023274"/>
    </source>
</evidence>
<gene>
    <name evidence="3" type="primary">rpsO</name>
    <name evidence="5" type="ORF">SAMN04487977_101235</name>
</gene>
<dbReference type="Proteomes" id="UP000182360">
    <property type="component" value="Unassembled WGS sequence"/>
</dbReference>
<comment type="similarity">
    <text evidence="3 4">Belongs to the universal ribosomal protein uS15 family.</text>
</comment>
<dbReference type="Pfam" id="PF00312">
    <property type="entry name" value="Ribosomal_S15"/>
    <property type="match status" value="1"/>
</dbReference>
<keyword evidence="6" id="KW-1185">Reference proteome</keyword>
<dbReference type="GO" id="GO:0019843">
    <property type="term" value="F:rRNA binding"/>
    <property type="evidence" value="ECO:0007669"/>
    <property type="project" value="UniProtKB-UniRule"/>
</dbReference>
<dbReference type="GO" id="GO:0006412">
    <property type="term" value="P:translation"/>
    <property type="evidence" value="ECO:0007669"/>
    <property type="project" value="UniProtKB-UniRule"/>
</dbReference>